<evidence type="ECO:0000313" key="2">
    <source>
        <dbReference type="EMBL" id="KOO25744.1"/>
    </source>
</evidence>
<keyword evidence="3" id="KW-1185">Reference proteome</keyword>
<protein>
    <submittedName>
        <fullName evidence="2">Uncharacterized protein</fullName>
    </submittedName>
</protein>
<evidence type="ECO:0000256" key="1">
    <source>
        <dbReference type="SAM" id="MobiDB-lite"/>
    </source>
</evidence>
<evidence type="ECO:0000313" key="3">
    <source>
        <dbReference type="Proteomes" id="UP000037460"/>
    </source>
</evidence>
<proteinExistence type="predicted"/>
<gene>
    <name evidence="2" type="ORF">Ctob_007559</name>
</gene>
<comment type="caution">
    <text evidence="2">The sequence shown here is derived from an EMBL/GenBank/DDBJ whole genome shotgun (WGS) entry which is preliminary data.</text>
</comment>
<accession>A0A0M0JGN0</accession>
<feature type="region of interest" description="Disordered" evidence="1">
    <location>
        <begin position="148"/>
        <end position="170"/>
    </location>
</feature>
<name>A0A0M0JGN0_9EUKA</name>
<organism evidence="2 3">
    <name type="scientific">Chrysochromulina tobinii</name>
    <dbReference type="NCBI Taxonomy" id="1460289"/>
    <lineage>
        <taxon>Eukaryota</taxon>
        <taxon>Haptista</taxon>
        <taxon>Haptophyta</taxon>
        <taxon>Prymnesiophyceae</taxon>
        <taxon>Prymnesiales</taxon>
        <taxon>Chrysochromulinaceae</taxon>
        <taxon>Chrysochromulina</taxon>
    </lineage>
</organism>
<dbReference type="Proteomes" id="UP000037460">
    <property type="component" value="Unassembled WGS sequence"/>
</dbReference>
<reference evidence="3" key="1">
    <citation type="journal article" date="2015" name="PLoS Genet.">
        <title>Genome Sequence and Transcriptome Analyses of Chrysochromulina tobin: Metabolic Tools for Enhanced Algal Fitness in the Prominent Order Prymnesiales (Haptophyceae).</title>
        <authorList>
            <person name="Hovde B.T."/>
            <person name="Deodato C.R."/>
            <person name="Hunsperger H.M."/>
            <person name="Ryken S.A."/>
            <person name="Yost W."/>
            <person name="Jha R.K."/>
            <person name="Patterson J."/>
            <person name="Monnat R.J. Jr."/>
            <person name="Barlow S.B."/>
            <person name="Starkenburg S.R."/>
            <person name="Cattolico R.A."/>
        </authorList>
    </citation>
    <scope>NUCLEOTIDE SEQUENCE</scope>
    <source>
        <strain evidence="3">CCMP291</strain>
    </source>
</reference>
<dbReference type="EMBL" id="JWZX01002935">
    <property type="protein sequence ID" value="KOO25744.1"/>
    <property type="molecule type" value="Genomic_DNA"/>
</dbReference>
<sequence>MGSRMFLNRCLYRKVLLQTREPLAAIRSVLSRFCTGVSYFIMADQLIARSGSARLGSCVPPISPPGAAQCPFRTYQQLNNTEVRRPLLRYLLRLYWHWMGNALDVADGHFALEDVWHKQLLANGSVCQLAGLPQAMCHEDRVTRGIAERLSDNQTSAEARRERNSHSSSALVQPVTWKEAHMADKQAATLVRQLAARLGYRYRE</sequence>
<dbReference type="AlphaFoldDB" id="A0A0M0JGN0"/>